<dbReference type="PANTHER" id="PTHR31104">
    <property type="entry name" value="PEPTIDE-N4-(N-ACETYL-BETA-GLUCOSAMINYL)ASPARAGINE AMIDASE A PROTEIN"/>
    <property type="match status" value="1"/>
</dbReference>
<dbReference type="Pfam" id="PF12222">
    <property type="entry name" value="PNGaseA"/>
    <property type="match status" value="1"/>
</dbReference>
<keyword evidence="3" id="KW-1185">Reference proteome</keyword>
<evidence type="ECO:0000259" key="1">
    <source>
        <dbReference type="Pfam" id="PF12222"/>
    </source>
</evidence>
<dbReference type="Proteomes" id="UP000016932">
    <property type="component" value="Unassembled WGS sequence"/>
</dbReference>
<organism evidence="2 3">
    <name type="scientific">Pseudocercospora fijiensis (strain CIRAD86)</name>
    <name type="common">Black leaf streak disease fungus</name>
    <name type="synonym">Mycosphaerella fijiensis</name>
    <dbReference type="NCBI Taxonomy" id="383855"/>
    <lineage>
        <taxon>Eukaryota</taxon>
        <taxon>Fungi</taxon>
        <taxon>Dikarya</taxon>
        <taxon>Ascomycota</taxon>
        <taxon>Pezizomycotina</taxon>
        <taxon>Dothideomycetes</taxon>
        <taxon>Dothideomycetidae</taxon>
        <taxon>Mycosphaerellales</taxon>
        <taxon>Mycosphaerellaceae</taxon>
        <taxon>Pseudocercospora</taxon>
    </lineage>
</organism>
<feature type="domain" description="Peptide N-acetyl-beta-D-glucosaminyl asparaginase amidase A N-terminal" evidence="1">
    <location>
        <begin position="72"/>
        <end position="282"/>
    </location>
</feature>
<name>M3B4M2_PSEFD</name>
<accession>M3B4M2</accession>
<proteinExistence type="predicted"/>
<dbReference type="VEuPathDB" id="FungiDB:MYCFIDRAFT_210844"/>
<dbReference type="OrthoDB" id="1612078at2759"/>
<dbReference type="KEGG" id="pfj:MYCFIDRAFT_210844"/>
<evidence type="ECO:0000313" key="2">
    <source>
        <dbReference type="EMBL" id="EME84297.1"/>
    </source>
</evidence>
<sequence length="282" mass="30835">MTDTRRTTLPITPRQRDAAQQIASEEGRCISRQSASCYTECTAGTPAPEPRMHQEDRAEIHSKSLCSRHSRHSFLTSNLINDICSACFNVTLTAAYFTADDSLVAADLVVPISNRTGNQGQASVFQFPQDTASNTVTLSRNIVKAIFTIAATGQSVEEFWFGNALQSDIYTFNETYGDLPGFSPFREVQVFIDGQLAGVVWPFPIIFTGGVVPGLWRPVVGIDAFDLKEDEIDITPWLPLLCDGNPHNFGLAVSGLNDSSGGQAILSETTDQYWLLSGKIFV</sequence>
<protein>
    <recommendedName>
        <fullName evidence="1">Peptide N-acetyl-beta-D-glucosaminyl asparaginase amidase A N-terminal domain-containing protein</fullName>
    </recommendedName>
</protein>
<dbReference type="RefSeq" id="XP_007924921.1">
    <property type="nucleotide sequence ID" value="XM_007926730.1"/>
</dbReference>
<evidence type="ECO:0000313" key="3">
    <source>
        <dbReference type="Proteomes" id="UP000016932"/>
    </source>
</evidence>
<dbReference type="InterPro" id="IPR021102">
    <property type="entry name" value="PNGase_A"/>
</dbReference>
<gene>
    <name evidence="2" type="ORF">MYCFIDRAFT_182312</name>
</gene>
<dbReference type="EMBL" id="KB446557">
    <property type="protein sequence ID" value="EME84297.1"/>
    <property type="molecule type" value="Genomic_DNA"/>
</dbReference>
<dbReference type="InterPro" id="IPR056948">
    <property type="entry name" value="PNGaseA_N"/>
</dbReference>
<dbReference type="HOGENOM" id="CLU_987405_0_0_1"/>
<dbReference type="AlphaFoldDB" id="M3B4M2"/>
<reference evidence="2 3" key="1">
    <citation type="journal article" date="2012" name="PLoS Pathog.">
        <title>Diverse lifestyles and strategies of plant pathogenesis encoded in the genomes of eighteen Dothideomycetes fungi.</title>
        <authorList>
            <person name="Ohm R.A."/>
            <person name="Feau N."/>
            <person name="Henrissat B."/>
            <person name="Schoch C.L."/>
            <person name="Horwitz B.A."/>
            <person name="Barry K.W."/>
            <person name="Condon B.J."/>
            <person name="Copeland A.C."/>
            <person name="Dhillon B."/>
            <person name="Glaser F."/>
            <person name="Hesse C.N."/>
            <person name="Kosti I."/>
            <person name="LaButti K."/>
            <person name="Lindquist E.A."/>
            <person name="Lucas S."/>
            <person name="Salamov A.A."/>
            <person name="Bradshaw R.E."/>
            <person name="Ciuffetti L."/>
            <person name="Hamelin R.C."/>
            <person name="Kema G.H.J."/>
            <person name="Lawrence C."/>
            <person name="Scott J.A."/>
            <person name="Spatafora J.W."/>
            <person name="Turgeon B.G."/>
            <person name="de Wit P.J.G.M."/>
            <person name="Zhong S."/>
            <person name="Goodwin S.B."/>
            <person name="Grigoriev I.V."/>
        </authorList>
    </citation>
    <scope>NUCLEOTIDE SEQUENCE [LARGE SCALE GENOMIC DNA]</scope>
    <source>
        <strain evidence="2 3">CIRAD86</strain>
    </source>
</reference>